<dbReference type="AlphaFoldDB" id="A0A1F7HL28"/>
<dbReference type="EMBL" id="MFZV01000004">
    <property type="protein sequence ID" value="OGK31492.1"/>
    <property type="molecule type" value="Genomic_DNA"/>
</dbReference>
<gene>
    <name evidence="1" type="ORF">A3F29_04050</name>
</gene>
<evidence type="ECO:0000313" key="2">
    <source>
        <dbReference type="Proteomes" id="UP000177199"/>
    </source>
</evidence>
<proteinExistence type="predicted"/>
<accession>A0A1F7HL28</accession>
<comment type="caution">
    <text evidence="1">The sequence shown here is derived from an EMBL/GenBank/DDBJ whole genome shotgun (WGS) entry which is preliminary data.</text>
</comment>
<reference evidence="1 2" key="1">
    <citation type="journal article" date="2016" name="Nat. Commun.">
        <title>Thousands of microbial genomes shed light on interconnected biogeochemical processes in an aquifer system.</title>
        <authorList>
            <person name="Anantharaman K."/>
            <person name="Brown C.T."/>
            <person name="Hug L.A."/>
            <person name="Sharon I."/>
            <person name="Castelle C.J."/>
            <person name="Probst A.J."/>
            <person name="Thomas B.C."/>
            <person name="Singh A."/>
            <person name="Wilkins M.J."/>
            <person name="Karaoz U."/>
            <person name="Brodie E.L."/>
            <person name="Williams K.H."/>
            <person name="Hubbard S.S."/>
            <person name="Banfield J.F."/>
        </authorList>
    </citation>
    <scope>NUCLEOTIDE SEQUENCE [LARGE SCALE GENOMIC DNA]</scope>
</reference>
<name>A0A1F7HL28_9BACT</name>
<protein>
    <submittedName>
        <fullName evidence="1">Uncharacterized protein</fullName>
    </submittedName>
</protein>
<dbReference type="Proteomes" id="UP000177199">
    <property type="component" value="Unassembled WGS sequence"/>
</dbReference>
<sequence>MPAEIPIPSVAREKKLPKDQVAIVQREYDDGDSISTVTSIYNGGEDPNFTTDRKGNAEIVQKTILNPGEYTIIDDTPLSALSRKLEKAFIIINKKGRAARKRFSVRKENKLLNKGFSYIPSGSFSPNP</sequence>
<organism evidence="1 2">
    <name type="scientific">Candidatus Roizmanbacteria bacterium RIFCSPHIGHO2_12_FULL_33_9</name>
    <dbReference type="NCBI Taxonomy" id="1802045"/>
    <lineage>
        <taxon>Bacteria</taxon>
        <taxon>Candidatus Roizmaniibacteriota</taxon>
    </lineage>
</organism>
<evidence type="ECO:0000313" key="1">
    <source>
        <dbReference type="EMBL" id="OGK31492.1"/>
    </source>
</evidence>